<proteinExistence type="predicted"/>
<name>A0A3Q8TYA4_9PSED</name>
<accession>A0A3Q8TYA4</accession>
<evidence type="ECO:0000313" key="1">
    <source>
        <dbReference type="EMBL" id="AZL66943.1"/>
    </source>
</evidence>
<dbReference type="AlphaFoldDB" id="A0A3Q8TYA4"/>
<dbReference type="KEGG" id="pory:EJA05_03965"/>
<dbReference type="Proteomes" id="UP000268230">
    <property type="component" value="Chromosome"/>
</dbReference>
<sequence>MDSVEGGGVPGGAEIVRSVGAALAAKQAARWMAPASPVFAAEAAPTGPCKSASYLQACESGRISARHQPR</sequence>
<organism evidence="1 2">
    <name type="scientific">Pseudomonas entomophila</name>
    <dbReference type="NCBI Taxonomy" id="312306"/>
    <lineage>
        <taxon>Bacteria</taxon>
        <taxon>Pseudomonadati</taxon>
        <taxon>Pseudomonadota</taxon>
        <taxon>Gammaproteobacteria</taxon>
        <taxon>Pseudomonadales</taxon>
        <taxon>Pseudomonadaceae</taxon>
        <taxon>Pseudomonas</taxon>
    </lineage>
</organism>
<evidence type="ECO:0000313" key="2">
    <source>
        <dbReference type="Proteomes" id="UP000268230"/>
    </source>
</evidence>
<reference evidence="1 2" key="1">
    <citation type="submission" date="2018-12" db="EMBL/GenBank/DDBJ databases">
        <authorList>
            <person name="Li S."/>
            <person name="Yang R."/>
            <person name="Chen G."/>
            <person name="Zou L."/>
            <person name="Zhang C."/>
            <person name="Chen Y."/>
            <person name="Liu Z."/>
            <person name="Li Y."/>
            <person name="Yan Y."/>
            <person name="Huang M."/>
            <person name="Chen T."/>
        </authorList>
    </citation>
    <scope>NUCLEOTIDE SEQUENCE [LARGE SCALE GENOMIC DNA]</scope>
    <source>
        <strain evidence="1 2">1257</strain>
    </source>
</reference>
<protein>
    <submittedName>
        <fullName evidence="1">Uncharacterized protein</fullName>
    </submittedName>
</protein>
<dbReference type="EMBL" id="CP034338">
    <property type="protein sequence ID" value="AZL66943.1"/>
    <property type="molecule type" value="Genomic_DNA"/>
</dbReference>
<gene>
    <name evidence="1" type="ORF">EJA05_03965</name>
</gene>